<evidence type="ECO:0000256" key="3">
    <source>
        <dbReference type="ARBA" id="ARBA00022723"/>
    </source>
</evidence>
<dbReference type="GO" id="GO:0005634">
    <property type="term" value="C:nucleus"/>
    <property type="evidence" value="ECO:0007669"/>
    <property type="project" value="TreeGrafter"/>
</dbReference>
<dbReference type="InterPro" id="IPR050784">
    <property type="entry name" value="IAP"/>
</dbReference>
<sequence>MPPHPNGSMKKSSFSLMASTINQHTDPTRNEPFTTSPPRHGVSNVNLFKESERLKTFEQWPVEFMSRHKMAEAGFYYLKKDDVVRCIFCGVEIGRWVPGDDPMNDHIRWSPECRFVRKLPVGNIPLSDDNEPGIDTCGPSGIKNQPNIISEPSLLESHSGFLKSKPPSFPQFATEDSRMKSYSTWPISLKLKPHVLSDAGFFYTGKGDQTICYHCGGGLKDWEETDEPWVEHARWFSKCPYVLLVKGKEFVDEVCGHKGLSLNVPFNLGSSSTGDIPRAVTPSQTKPKNEDQHSTCEESTSSSCIQSVGSNGSEPVNDGRLCKICYTEEMGVVFLPCGHIVACVKCASSLTTCAVCRKTVTGTFRAFLS</sequence>
<protein>
    <recommendedName>
        <fullName evidence="8">RING-type domain-containing protein</fullName>
    </recommendedName>
</protein>
<evidence type="ECO:0000256" key="5">
    <source>
        <dbReference type="ARBA" id="ARBA00022833"/>
    </source>
</evidence>
<evidence type="ECO:0000256" key="4">
    <source>
        <dbReference type="ARBA" id="ARBA00022771"/>
    </source>
</evidence>
<dbReference type="GO" id="GO:0090263">
    <property type="term" value="P:positive regulation of canonical Wnt signaling pathway"/>
    <property type="evidence" value="ECO:0007669"/>
    <property type="project" value="TreeGrafter"/>
</dbReference>
<name>A0AAW1CW71_9HEMI</name>
<dbReference type="CDD" id="cd00022">
    <property type="entry name" value="BIR"/>
    <property type="match status" value="2"/>
</dbReference>
<evidence type="ECO:0000313" key="10">
    <source>
        <dbReference type="Proteomes" id="UP001461498"/>
    </source>
</evidence>
<dbReference type="FunFam" id="1.10.1170.10:FF:000003">
    <property type="entry name" value="E3 ubiquitin-protein ligase XIAP"/>
    <property type="match status" value="1"/>
</dbReference>
<dbReference type="CDD" id="cd16510">
    <property type="entry name" value="RING-HC_IAPs"/>
    <property type="match status" value="1"/>
</dbReference>
<dbReference type="SMART" id="SM00238">
    <property type="entry name" value="BIR"/>
    <property type="match status" value="2"/>
</dbReference>
<dbReference type="InterPro" id="IPR001841">
    <property type="entry name" value="Znf_RING"/>
</dbReference>
<evidence type="ECO:0000313" key="9">
    <source>
        <dbReference type="EMBL" id="KAK9502250.1"/>
    </source>
</evidence>
<dbReference type="PROSITE" id="PS50143">
    <property type="entry name" value="BIR_REPEAT_2"/>
    <property type="match status" value="2"/>
</dbReference>
<evidence type="ECO:0000256" key="7">
    <source>
        <dbReference type="SAM" id="MobiDB-lite"/>
    </source>
</evidence>
<dbReference type="PANTHER" id="PTHR10044:SF174">
    <property type="entry name" value="DEATH-ASSOCIATED INHIBITOR OF APOPTOSIS 1"/>
    <property type="match status" value="1"/>
</dbReference>
<organism evidence="9 10">
    <name type="scientific">Rhynocoris fuscipes</name>
    <dbReference type="NCBI Taxonomy" id="488301"/>
    <lineage>
        <taxon>Eukaryota</taxon>
        <taxon>Metazoa</taxon>
        <taxon>Ecdysozoa</taxon>
        <taxon>Arthropoda</taxon>
        <taxon>Hexapoda</taxon>
        <taxon>Insecta</taxon>
        <taxon>Pterygota</taxon>
        <taxon>Neoptera</taxon>
        <taxon>Paraneoptera</taxon>
        <taxon>Hemiptera</taxon>
        <taxon>Heteroptera</taxon>
        <taxon>Panheteroptera</taxon>
        <taxon>Cimicomorpha</taxon>
        <taxon>Reduviidae</taxon>
        <taxon>Harpactorinae</taxon>
        <taxon>Harpactorini</taxon>
        <taxon>Rhynocoris</taxon>
    </lineage>
</organism>
<dbReference type="SUPFAM" id="SSF57924">
    <property type="entry name" value="Inhibitor of apoptosis (IAP) repeat"/>
    <property type="match status" value="2"/>
</dbReference>
<evidence type="ECO:0000259" key="8">
    <source>
        <dbReference type="PROSITE" id="PS50089"/>
    </source>
</evidence>
<feature type="domain" description="RING-type" evidence="8">
    <location>
        <begin position="322"/>
        <end position="357"/>
    </location>
</feature>
<accession>A0AAW1CW71</accession>
<dbReference type="PANTHER" id="PTHR10044">
    <property type="entry name" value="INHIBITOR OF APOPTOSIS"/>
    <property type="match status" value="1"/>
</dbReference>
<dbReference type="PROSITE" id="PS01282">
    <property type="entry name" value="BIR_REPEAT_1"/>
    <property type="match status" value="2"/>
</dbReference>
<dbReference type="GO" id="GO:0043027">
    <property type="term" value="F:cysteine-type endopeptidase inhibitor activity involved in apoptotic process"/>
    <property type="evidence" value="ECO:0007669"/>
    <property type="project" value="TreeGrafter"/>
</dbReference>
<dbReference type="FunFam" id="1.10.1170.10:FF:000002">
    <property type="entry name" value="Baculoviral IAP repeat containing 7"/>
    <property type="match status" value="1"/>
</dbReference>
<dbReference type="InterPro" id="IPR001370">
    <property type="entry name" value="BIR_rpt"/>
</dbReference>
<dbReference type="EMBL" id="JAPXFL010000008">
    <property type="protein sequence ID" value="KAK9502250.1"/>
    <property type="molecule type" value="Genomic_DNA"/>
</dbReference>
<dbReference type="EMBL" id="JAPXFL010000008">
    <property type="protein sequence ID" value="KAK9502251.1"/>
    <property type="molecule type" value="Genomic_DNA"/>
</dbReference>
<dbReference type="InterPro" id="IPR013083">
    <property type="entry name" value="Znf_RING/FYVE/PHD"/>
</dbReference>
<keyword evidence="3" id="KW-0479">Metal-binding</keyword>
<dbReference type="Gene3D" id="3.30.40.10">
    <property type="entry name" value="Zinc/RING finger domain, C3HC4 (zinc finger)"/>
    <property type="match status" value="1"/>
</dbReference>
<dbReference type="GO" id="GO:0005737">
    <property type="term" value="C:cytoplasm"/>
    <property type="evidence" value="ECO:0007669"/>
    <property type="project" value="TreeGrafter"/>
</dbReference>
<dbReference type="GO" id="GO:0043066">
    <property type="term" value="P:negative regulation of apoptotic process"/>
    <property type="evidence" value="ECO:0007669"/>
    <property type="project" value="TreeGrafter"/>
</dbReference>
<feature type="region of interest" description="Disordered" evidence="7">
    <location>
        <begin position="273"/>
        <end position="314"/>
    </location>
</feature>
<comment type="caution">
    <text evidence="9">The sequence shown here is derived from an EMBL/GenBank/DDBJ whole genome shotgun (WGS) entry which is preliminary data.</text>
</comment>
<reference evidence="9 10" key="1">
    <citation type="submission" date="2022-12" db="EMBL/GenBank/DDBJ databases">
        <title>Chromosome-level genome assembly of true bugs.</title>
        <authorList>
            <person name="Ma L."/>
            <person name="Li H."/>
        </authorList>
    </citation>
    <scope>NUCLEOTIDE SEQUENCE [LARGE SCALE GENOMIC DNA]</scope>
    <source>
        <strain evidence="9">Lab_2022b</strain>
    </source>
</reference>
<dbReference type="Pfam" id="PF00653">
    <property type="entry name" value="BIR"/>
    <property type="match status" value="2"/>
</dbReference>
<dbReference type="GO" id="GO:0061630">
    <property type="term" value="F:ubiquitin protein ligase activity"/>
    <property type="evidence" value="ECO:0007669"/>
    <property type="project" value="TreeGrafter"/>
</dbReference>
<evidence type="ECO:0000256" key="6">
    <source>
        <dbReference type="PROSITE-ProRule" id="PRU00175"/>
    </source>
</evidence>
<dbReference type="GO" id="GO:0031398">
    <property type="term" value="P:positive regulation of protein ubiquitination"/>
    <property type="evidence" value="ECO:0007669"/>
    <property type="project" value="TreeGrafter"/>
</dbReference>
<dbReference type="AlphaFoldDB" id="A0AAW1CW71"/>
<gene>
    <name evidence="9" type="ORF">O3M35_011054</name>
</gene>
<keyword evidence="4 6" id="KW-0863">Zinc-finger</keyword>
<dbReference type="SMART" id="SM00184">
    <property type="entry name" value="RING"/>
    <property type="match status" value="1"/>
</dbReference>
<keyword evidence="5" id="KW-0862">Zinc</keyword>
<comment type="similarity">
    <text evidence="1">Belongs to the IAP family.</text>
</comment>
<evidence type="ECO:0000256" key="1">
    <source>
        <dbReference type="ARBA" id="ARBA00006672"/>
    </source>
</evidence>
<dbReference type="GO" id="GO:0051726">
    <property type="term" value="P:regulation of cell cycle"/>
    <property type="evidence" value="ECO:0007669"/>
    <property type="project" value="TreeGrafter"/>
</dbReference>
<dbReference type="Gene3D" id="1.10.1170.10">
    <property type="entry name" value="Inhibitor Of Apoptosis Protein (2mihbC-IAP-1), Chain A"/>
    <property type="match status" value="2"/>
</dbReference>
<dbReference type="Pfam" id="PF13920">
    <property type="entry name" value="zf-C3HC4_3"/>
    <property type="match status" value="1"/>
</dbReference>
<proteinExistence type="inferred from homology"/>
<feature type="region of interest" description="Disordered" evidence="7">
    <location>
        <begin position="23"/>
        <end position="42"/>
    </location>
</feature>
<keyword evidence="2" id="KW-0053">Apoptosis</keyword>
<keyword evidence="10" id="KW-1185">Reference proteome</keyword>
<feature type="compositionally biased region" description="Polar residues" evidence="7">
    <location>
        <begin position="23"/>
        <end position="37"/>
    </location>
</feature>
<feature type="compositionally biased region" description="Basic and acidic residues" evidence="7">
    <location>
        <begin position="287"/>
        <end position="296"/>
    </location>
</feature>
<dbReference type="PROSITE" id="PS50089">
    <property type="entry name" value="ZF_RING_2"/>
    <property type="match status" value="1"/>
</dbReference>
<dbReference type="GO" id="GO:0008270">
    <property type="term" value="F:zinc ion binding"/>
    <property type="evidence" value="ECO:0007669"/>
    <property type="project" value="UniProtKB-KW"/>
</dbReference>
<dbReference type="GO" id="GO:0006915">
    <property type="term" value="P:apoptotic process"/>
    <property type="evidence" value="ECO:0007669"/>
    <property type="project" value="UniProtKB-KW"/>
</dbReference>
<feature type="compositionally biased region" description="Polar residues" evidence="7">
    <location>
        <begin position="305"/>
        <end position="314"/>
    </location>
</feature>
<evidence type="ECO:0000256" key="2">
    <source>
        <dbReference type="ARBA" id="ARBA00022703"/>
    </source>
</evidence>
<dbReference type="Proteomes" id="UP001461498">
    <property type="component" value="Unassembled WGS sequence"/>
</dbReference>